<proteinExistence type="predicted"/>
<evidence type="ECO:0000313" key="3">
    <source>
        <dbReference type="Proteomes" id="UP000029121"/>
    </source>
</evidence>
<sequence length="365" mass="42841">MDRHKFFRHNTEKLPIDLIIEVLSRLPAKSVAICRCVSKHCDSLLASQVFKESFLTSSLSRPLLLFKFDRMWQFFSTPKRQNFCDNLNVVATKYHMGSYRNFDIRSFQSVHGFIYMRCLSKVDEPSQVICNPCTRQQITLPRLETRNLGSQSFFAYDPIQKQFKVLCTMYDRKYKVLTLGTGELLWREIECSFPHHPESGRNGIRIKGVLYYIAYTSCGDSQIVCFDVSSEKFSFINIEMDRYVLELINYKDEKLGVLVCYSNCGFHAEVWVLDDTNEVKWSKHMFVMPMDGVKSMWTTERGDIVWVSSRWTHPSYISYCSMGSKRVRRVEIKGVEDTVSMRQDRCEFHTSTNHVENLMFLYKKP</sequence>
<dbReference type="eggNOG" id="ENOG502SNHU">
    <property type="taxonomic scope" value="Eukaryota"/>
</dbReference>
<gene>
    <name evidence="2" type="ORF">CARUB_v10012065mg</name>
</gene>
<dbReference type="EMBL" id="KB870805">
    <property type="protein sequence ID" value="EOA39140.1"/>
    <property type="molecule type" value="Genomic_DNA"/>
</dbReference>
<dbReference type="SUPFAM" id="SSF81383">
    <property type="entry name" value="F-box domain"/>
    <property type="match status" value="1"/>
</dbReference>
<dbReference type="Pfam" id="PF00646">
    <property type="entry name" value="F-box"/>
    <property type="match status" value="1"/>
</dbReference>
<dbReference type="InterPro" id="IPR036047">
    <property type="entry name" value="F-box-like_dom_sf"/>
</dbReference>
<dbReference type="InterPro" id="IPR001810">
    <property type="entry name" value="F-box_dom"/>
</dbReference>
<dbReference type="Proteomes" id="UP000029121">
    <property type="component" value="Unassembled WGS sequence"/>
</dbReference>
<reference evidence="3" key="1">
    <citation type="journal article" date="2013" name="Nat. Genet.">
        <title>The Capsella rubella genome and the genomic consequences of rapid mating system evolution.</title>
        <authorList>
            <person name="Slotte T."/>
            <person name="Hazzouri K.M."/>
            <person name="Agren J.A."/>
            <person name="Koenig D."/>
            <person name="Maumus F."/>
            <person name="Guo Y.L."/>
            <person name="Steige K."/>
            <person name="Platts A.E."/>
            <person name="Escobar J.S."/>
            <person name="Newman L.K."/>
            <person name="Wang W."/>
            <person name="Mandakova T."/>
            <person name="Vello E."/>
            <person name="Smith L.M."/>
            <person name="Henz S.R."/>
            <person name="Steffen J."/>
            <person name="Takuno S."/>
            <person name="Brandvain Y."/>
            <person name="Coop G."/>
            <person name="Andolfatto P."/>
            <person name="Hu T.T."/>
            <person name="Blanchette M."/>
            <person name="Clark R.M."/>
            <person name="Quesneville H."/>
            <person name="Nordborg M."/>
            <person name="Gaut B.S."/>
            <person name="Lysak M.A."/>
            <person name="Jenkins J."/>
            <person name="Grimwood J."/>
            <person name="Chapman J."/>
            <person name="Prochnik S."/>
            <person name="Shu S."/>
            <person name="Rokhsar D."/>
            <person name="Schmutz J."/>
            <person name="Weigel D."/>
            <person name="Wright S.I."/>
        </authorList>
    </citation>
    <scope>NUCLEOTIDE SEQUENCE [LARGE SCALE GENOMIC DNA]</scope>
    <source>
        <strain evidence="3">cv. Monte Gargano</strain>
    </source>
</reference>
<feature type="non-terminal residue" evidence="2">
    <location>
        <position position="365"/>
    </location>
</feature>
<accession>R0IKR5</accession>
<dbReference type="InterPro" id="IPR017451">
    <property type="entry name" value="F-box-assoc_interact_dom"/>
</dbReference>
<dbReference type="InterPro" id="IPR013187">
    <property type="entry name" value="F-box-assoc_dom_typ3"/>
</dbReference>
<feature type="domain" description="F-box" evidence="1">
    <location>
        <begin position="14"/>
        <end position="54"/>
    </location>
</feature>
<dbReference type="AlphaFoldDB" id="R0IKR5"/>
<dbReference type="NCBIfam" id="TIGR01640">
    <property type="entry name" value="F_box_assoc_1"/>
    <property type="match status" value="1"/>
</dbReference>
<name>R0IKR5_9BRAS</name>
<dbReference type="PANTHER" id="PTHR31111">
    <property type="entry name" value="BNAA05G37150D PROTEIN-RELATED"/>
    <property type="match status" value="1"/>
</dbReference>
<evidence type="ECO:0000313" key="2">
    <source>
        <dbReference type="EMBL" id="EOA39140.1"/>
    </source>
</evidence>
<dbReference type="KEGG" id="crb:17899567"/>
<dbReference type="Pfam" id="PF08268">
    <property type="entry name" value="FBA_3"/>
    <property type="match status" value="1"/>
</dbReference>
<protein>
    <recommendedName>
        <fullName evidence="1">F-box domain-containing protein</fullName>
    </recommendedName>
</protein>
<evidence type="ECO:0000259" key="1">
    <source>
        <dbReference type="SMART" id="SM00256"/>
    </source>
</evidence>
<dbReference type="PANTHER" id="PTHR31111:SF114">
    <property type="entry name" value="F-BOX ASSOCIATED UBIQUITINATION EFFECTOR FAMILY PROTEIN-RELATED"/>
    <property type="match status" value="1"/>
</dbReference>
<dbReference type="SMART" id="SM00256">
    <property type="entry name" value="FBOX"/>
    <property type="match status" value="1"/>
</dbReference>
<dbReference type="OrthoDB" id="687122at2759"/>
<organism evidence="2 3">
    <name type="scientific">Capsella rubella</name>
    <dbReference type="NCBI Taxonomy" id="81985"/>
    <lineage>
        <taxon>Eukaryota</taxon>
        <taxon>Viridiplantae</taxon>
        <taxon>Streptophyta</taxon>
        <taxon>Embryophyta</taxon>
        <taxon>Tracheophyta</taxon>
        <taxon>Spermatophyta</taxon>
        <taxon>Magnoliopsida</taxon>
        <taxon>eudicotyledons</taxon>
        <taxon>Gunneridae</taxon>
        <taxon>Pentapetalae</taxon>
        <taxon>rosids</taxon>
        <taxon>malvids</taxon>
        <taxon>Brassicales</taxon>
        <taxon>Brassicaceae</taxon>
        <taxon>Camelineae</taxon>
        <taxon>Capsella</taxon>
    </lineage>
</organism>
<keyword evidence="3" id="KW-1185">Reference proteome</keyword>